<dbReference type="Pfam" id="PF10009">
    <property type="entry name" value="DUF2252"/>
    <property type="match status" value="1"/>
</dbReference>
<evidence type="ECO:0000313" key="2">
    <source>
        <dbReference type="Proteomes" id="UP000032515"/>
    </source>
</evidence>
<organism evidence="1 2">
    <name type="scientific">Rhodopseudomonas palustris</name>
    <dbReference type="NCBI Taxonomy" id="1076"/>
    <lineage>
        <taxon>Bacteria</taxon>
        <taxon>Pseudomonadati</taxon>
        <taxon>Pseudomonadota</taxon>
        <taxon>Alphaproteobacteria</taxon>
        <taxon>Hyphomicrobiales</taxon>
        <taxon>Nitrobacteraceae</taxon>
        <taxon>Rhodopseudomonas</taxon>
    </lineage>
</organism>
<dbReference type="AlphaFoldDB" id="A0A0D7F5G3"/>
<accession>A0A0D7F5G3</accession>
<dbReference type="PANTHER" id="PTHR39441">
    <property type="entry name" value="DUF2252 DOMAIN-CONTAINING PROTEIN"/>
    <property type="match status" value="1"/>
</dbReference>
<dbReference type="InterPro" id="IPR018721">
    <property type="entry name" value="DUF2252"/>
</dbReference>
<dbReference type="PANTHER" id="PTHR39441:SF1">
    <property type="entry name" value="DUF2252 DOMAIN-CONTAINING PROTEIN"/>
    <property type="match status" value="1"/>
</dbReference>
<dbReference type="InterPro" id="IPR011009">
    <property type="entry name" value="Kinase-like_dom_sf"/>
</dbReference>
<proteinExistence type="predicted"/>
<dbReference type="EMBL" id="JXXE01000025">
    <property type="protein sequence ID" value="KIZ48016.1"/>
    <property type="molecule type" value="Genomic_DNA"/>
</dbReference>
<reference evidence="1 2" key="1">
    <citation type="submission" date="2014-11" db="EMBL/GenBank/DDBJ databases">
        <title>Genomics and ecophysiology of heterotrophic nitrogen fixing bacteria isolated from estuarine surface water.</title>
        <authorList>
            <person name="Bentzon-Tilia M."/>
            <person name="Severin I."/>
            <person name="Hansen L.H."/>
            <person name="Riemann L."/>
        </authorList>
    </citation>
    <scope>NUCLEOTIDE SEQUENCE [LARGE SCALE GENOMIC DNA]</scope>
    <source>
        <strain evidence="1 2">BAL398</strain>
    </source>
</reference>
<sequence length="356" mass="39931">MSRHQDGSFRKDNAAYEAWLRMQCEVVGKDVRHKHAKMKENAFIFLRATYFRWAKTIPTLCPELMDAPAVLSVGDMHLENFGTWRDAEGRLVWGVNDFDEAAMMPYPLDLLRLATSVRLAPRGKLKKDAAGAALLKGYRAGLAQPRPALLDESDTWMLRYAVAADKTSDKFWAKVAKYPTADPPRKLKRHLVESLPKHATNVCYFRRVAGTGSLGRPRYVAVADWRGGRVLREAKALVSSAWVWAHGEDSASSHFLELATGRYRASDPLLEARHHFVIRRLAPDSRKIELGRKVGTIVRTNLLWEMGYDLGSIHAAGSPGAKVLLADLKRRKRGWLNAAAKTAAAAVRRDYAQWCG</sequence>
<dbReference type="SUPFAM" id="SSF56112">
    <property type="entry name" value="Protein kinase-like (PK-like)"/>
    <property type="match status" value="1"/>
</dbReference>
<evidence type="ECO:0000313" key="1">
    <source>
        <dbReference type="EMBL" id="KIZ48016.1"/>
    </source>
</evidence>
<protein>
    <recommendedName>
        <fullName evidence="3">DUF2252 domain-containing protein</fullName>
    </recommendedName>
</protein>
<name>A0A0D7F5G3_RHOPL</name>
<dbReference type="PATRIC" id="fig|1076.23.peg.2887"/>
<evidence type="ECO:0008006" key="3">
    <source>
        <dbReference type="Google" id="ProtNLM"/>
    </source>
</evidence>
<comment type="caution">
    <text evidence="1">The sequence shown here is derived from an EMBL/GenBank/DDBJ whole genome shotgun (WGS) entry which is preliminary data.</text>
</comment>
<dbReference type="RefSeq" id="WP_044404609.1">
    <property type="nucleotide sequence ID" value="NZ_JXXE01000025.1"/>
</dbReference>
<dbReference type="OrthoDB" id="1491115at2"/>
<gene>
    <name evidence="1" type="ORF">OO17_01220</name>
</gene>
<dbReference type="Proteomes" id="UP000032515">
    <property type="component" value="Unassembled WGS sequence"/>
</dbReference>